<dbReference type="InterPro" id="IPR039289">
    <property type="entry name" value="CHCHD4"/>
</dbReference>
<protein>
    <recommendedName>
        <fullName evidence="3">Mitochondrial intermembrane space import and assembly protein 40</fullName>
    </recommendedName>
    <alternativeName>
        <fullName evidence="11">Mitochondrial import inner membrane translocase TIM40</fullName>
    </alternativeName>
</protein>
<dbReference type="Pfam" id="PF06747">
    <property type="entry name" value="CHCH"/>
    <property type="match status" value="1"/>
</dbReference>
<organism evidence="14 15">
    <name type="scientific">Favolaschia claudopus</name>
    <dbReference type="NCBI Taxonomy" id="2862362"/>
    <lineage>
        <taxon>Eukaryota</taxon>
        <taxon>Fungi</taxon>
        <taxon>Dikarya</taxon>
        <taxon>Basidiomycota</taxon>
        <taxon>Agaricomycotina</taxon>
        <taxon>Agaricomycetes</taxon>
        <taxon>Agaricomycetidae</taxon>
        <taxon>Agaricales</taxon>
        <taxon>Marasmiineae</taxon>
        <taxon>Mycenaceae</taxon>
        <taxon>Favolaschia</taxon>
    </lineage>
</organism>
<feature type="compositionally biased region" description="Basic and acidic residues" evidence="12">
    <location>
        <begin position="120"/>
        <end position="132"/>
    </location>
</feature>
<dbReference type="PROSITE" id="PS51808">
    <property type="entry name" value="CHCH"/>
    <property type="match status" value="1"/>
</dbReference>
<feature type="region of interest" description="Disordered" evidence="12">
    <location>
        <begin position="206"/>
        <end position="262"/>
    </location>
</feature>
<dbReference type="GO" id="GO:0015035">
    <property type="term" value="F:protein-disulfide reductase activity"/>
    <property type="evidence" value="ECO:0007669"/>
    <property type="project" value="InterPro"/>
</dbReference>
<evidence type="ECO:0000256" key="12">
    <source>
        <dbReference type="SAM" id="MobiDB-lite"/>
    </source>
</evidence>
<evidence type="ECO:0000256" key="6">
    <source>
        <dbReference type="ARBA" id="ARBA00023002"/>
    </source>
</evidence>
<keyword evidence="10" id="KW-0676">Redox-active center</keyword>
<gene>
    <name evidence="14" type="ORF">R3P38DRAFT_2839363</name>
</gene>
<evidence type="ECO:0000256" key="1">
    <source>
        <dbReference type="ARBA" id="ARBA00001973"/>
    </source>
</evidence>
<accession>A0AAW0DY82</accession>
<feature type="compositionally biased region" description="Low complexity" evidence="12">
    <location>
        <begin position="220"/>
        <end position="262"/>
    </location>
</feature>
<evidence type="ECO:0000256" key="9">
    <source>
        <dbReference type="ARBA" id="ARBA00023157"/>
    </source>
</evidence>
<dbReference type="Proteomes" id="UP001362999">
    <property type="component" value="Unassembled WGS sequence"/>
</dbReference>
<keyword evidence="6" id="KW-0560">Oxidoreductase</keyword>
<dbReference type="PANTHER" id="PTHR21622:SF0">
    <property type="entry name" value="COILED-COIL-HELIX-COILED-COIL-HELIX DOMAIN CONTAINING 4"/>
    <property type="match status" value="1"/>
</dbReference>
<evidence type="ECO:0000256" key="11">
    <source>
        <dbReference type="ARBA" id="ARBA00033150"/>
    </source>
</evidence>
<dbReference type="GO" id="GO:0045041">
    <property type="term" value="P:protein import into mitochondrial intermembrane space"/>
    <property type="evidence" value="ECO:0007669"/>
    <property type="project" value="InterPro"/>
</dbReference>
<evidence type="ECO:0000256" key="4">
    <source>
        <dbReference type="ARBA" id="ARBA00022448"/>
    </source>
</evidence>
<keyword evidence="8" id="KW-0496">Mitochondrion</keyword>
<feature type="region of interest" description="Disordered" evidence="12">
    <location>
        <begin position="78"/>
        <end position="140"/>
    </location>
</feature>
<comment type="cofactor">
    <cofactor evidence="1">
        <name>Cu(2+)</name>
        <dbReference type="ChEBI" id="CHEBI:29036"/>
    </cofactor>
</comment>
<dbReference type="Gene3D" id="1.10.287.2900">
    <property type="match status" value="1"/>
</dbReference>
<evidence type="ECO:0000259" key="13">
    <source>
        <dbReference type="Pfam" id="PF06747"/>
    </source>
</evidence>
<evidence type="ECO:0000256" key="7">
    <source>
        <dbReference type="ARBA" id="ARBA00023010"/>
    </source>
</evidence>
<keyword evidence="7" id="KW-0811">Translocation</keyword>
<dbReference type="GO" id="GO:0005758">
    <property type="term" value="C:mitochondrial intermembrane space"/>
    <property type="evidence" value="ECO:0007669"/>
    <property type="project" value="TreeGrafter"/>
</dbReference>
<dbReference type="PANTHER" id="PTHR21622">
    <property type="entry name" value="COILED-COIL-HELIX-COILED-COIL-HELIX DOMAIN CONTAINING 4"/>
    <property type="match status" value="1"/>
</dbReference>
<dbReference type="GO" id="GO:0005743">
    <property type="term" value="C:mitochondrial inner membrane"/>
    <property type="evidence" value="ECO:0007669"/>
    <property type="project" value="UniProtKB-SubCell"/>
</dbReference>
<dbReference type="AlphaFoldDB" id="A0AAW0DY82"/>
<proteinExistence type="predicted"/>
<keyword evidence="5" id="KW-0653">Protein transport</keyword>
<evidence type="ECO:0000256" key="2">
    <source>
        <dbReference type="ARBA" id="ARBA00004164"/>
    </source>
</evidence>
<evidence type="ECO:0000256" key="10">
    <source>
        <dbReference type="ARBA" id="ARBA00023284"/>
    </source>
</evidence>
<name>A0AAW0DY82_9AGAR</name>
<reference evidence="14 15" key="1">
    <citation type="journal article" date="2024" name="J Genomics">
        <title>Draft genome sequencing and assembly of Favolaschia claudopus CIRM-BRFM 2984 isolated from oak limbs.</title>
        <authorList>
            <person name="Navarro D."/>
            <person name="Drula E."/>
            <person name="Chaduli D."/>
            <person name="Cazenave R."/>
            <person name="Ahrendt S."/>
            <person name="Wang J."/>
            <person name="Lipzen A."/>
            <person name="Daum C."/>
            <person name="Barry K."/>
            <person name="Grigoriev I.V."/>
            <person name="Favel A."/>
            <person name="Rosso M.N."/>
            <person name="Martin F."/>
        </authorList>
    </citation>
    <scope>NUCLEOTIDE SEQUENCE [LARGE SCALE GENOMIC DNA]</scope>
    <source>
        <strain evidence="14 15">CIRM-BRFM 2984</strain>
    </source>
</reference>
<keyword evidence="9" id="KW-1015">Disulfide bond</keyword>
<evidence type="ECO:0000256" key="5">
    <source>
        <dbReference type="ARBA" id="ARBA00022927"/>
    </source>
</evidence>
<keyword evidence="15" id="KW-1185">Reference proteome</keyword>
<evidence type="ECO:0000256" key="8">
    <source>
        <dbReference type="ARBA" id="ARBA00023128"/>
    </source>
</evidence>
<sequence>MLSRLARLRVPSSRRFLSSQSLQHTSTSTRYALAAVGTLATVAFFGIGRTEADNGSNKFSAAPPPNAENFESYLTRRMEEEPRPIRSLRSDSDQGKSRESAQHVPSPSEPGSAPVAVQKTAEEAEESTHGDSGEAAFNPETGEINWDCPCLGGMAHGPCGPEFREAFSCFVHSEDEPKGINCVEKFQGMQSCFREHPEVYASEIADDEAAEAAAEKELSENSPSESPKNEVPSPEASETGAASSATDSAPERSTPTPSEEEP</sequence>
<feature type="domain" description="CHCH" evidence="13">
    <location>
        <begin position="159"/>
        <end position="194"/>
    </location>
</feature>
<dbReference type="InterPro" id="IPR010625">
    <property type="entry name" value="CHCH"/>
</dbReference>
<evidence type="ECO:0000313" key="15">
    <source>
        <dbReference type="Proteomes" id="UP001362999"/>
    </source>
</evidence>
<keyword evidence="4" id="KW-0813">Transport</keyword>
<feature type="compositionally biased region" description="Basic and acidic residues" evidence="12">
    <location>
        <begin position="78"/>
        <end position="101"/>
    </location>
</feature>
<comment type="caution">
    <text evidence="14">The sequence shown here is derived from an EMBL/GenBank/DDBJ whole genome shotgun (WGS) entry which is preliminary data.</text>
</comment>
<evidence type="ECO:0000256" key="3">
    <source>
        <dbReference type="ARBA" id="ARBA00013714"/>
    </source>
</evidence>
<comment type="subcellular location">
    <subcellularLocation>
        <location evidence="2">Mitochondrion inner membrane</location>
        <topology evidence="2">Single-pass type II membrane protein</topology>
        <orientation evidence="2">Intermembrane side</orientation>
    </subcellularLocation>
</comment>
<evidence type="ECO:0000313" key="14">
    <source>
        <dbReference type="EMBL" id="KAK7057110.1"/>
    </source>
</evidence>
<dbReference type="EMBL" id="JAWWNJ010000004">
    <property type="protein sequence ID" value="KAK7057110.1"/>
    <property type="molecule type" value="Genomic_DNA"/>
</dbReference>